<dbReference type="Proteomes" id="UP000584374">
    <property type="component" value="Unassembled WGS sequence"/>
</dbReference>
<dbReference type="EMBL" id="JACHIW010000001">
    <property type="protein sequence ID" value="MBB5156415.1"/>
    <property type="molecule type" value="Genomic_DNA"/>
</dbReference>
<evidence type="ECO:0000256" key="4">
    <source>
        <dbReference type="ARBA" id="ARBA00022989"/>
    </source>
</evidence>
<evidence type="ECO:0000256" key="2">
    <source>
        <dbReference type="ARBA" id="ARBA00022475"/>
    </source>
</evidence>
<keyword evidence="5 6" id="KW-0472">Membrane</keyword>
<evidence type="ECO:0000256" key="5">
    <source>
        <dbReference type="ARBA" id="ARBA00023136"/>
    </source>
</evidence>
<sequence>MTALERPREGAMIAGVCAGIAKRFGWPVGLVRLAFVLSCVLPGPQFLIYLALWLLMPKAPRSPTAPQP</sequence>
<evidence type="ECO:0000256" key="6">
    <source>
        <dbReference type="SAM" id="Phobius"/>
    </source>
</evidence>
<protein>
    <submittedName>
        <fullName evidence="8">Phage shock protein C</fullName>
    </submittedName>
</protein>
<dbReference type="InterPro" id="IPR007168">
    <property type="entry name" value="Phageshock_PspC_N"/>
</dbReference>
<dbReference type="RefSeq" id="WP_184727564.1">
    <property type="nucleotide sequence ID" value="NZ_JACHIW010000001.1"/>
</dbReference>
<evidence type="ECO:0000256" key="1">
    <source>
        <dbReference type="ARBA" id="ARBA00004162"/>
    </source>
</evidence>
<keyword evidence="2" id="KW-1003">Cell membrane</keyword>
<feature type="transmembrane region" description="Helical" evidence="6">
    <location>
        <begin position="33"/>
        <end position="55"/>
    </location>
</feature>
<gene>
    <name evidence="8" type="ORF">BJ970_003949</name>
</gene>
<dbReference type="GO" id="GO:0005886">
    <property type="term" value="C:plasma membrane"/>
    <property type="evidence" value="ECO:0007669"/>
    <property type="project" value="UniProtKB-SubCell"/>
</dbReference>
<keyword evidence="4 6" id="KW-1133">Transmembrane helix</keyword>
<dbReference type="AlphaFoldDB" id="A0A840QD82"/>
<reference evidence="8 9" key="1">
    <citation type="submission" date="2020-08" db="EMBL/GenBank/DDBJ databases">
        <title>Sequencing the genomes of 1000 actinobacteria strains.</title>
        <authorList>
            <person name="Klenk H.-P."/>
        </authorList>
    </citation>
    <scope>NUCLEOTIDE SEQUENCE [LARGE SCALE GENOMIC DNA]</scope>
    <source>
        <strain evidence="8 9">DSM 45584</strain>
    </source>
</reference>
<dbReference type="PANTHER" id="PTHR33885">
    <property type="entry name" value="PHAGE SHOCK PROTEIN C"/>
    <property type="match status" value="1"/>
</dbReference>
<evidence type="ECO:0000313" key="8">
    <source>
        <dbReference type="EMBL" id="MBB5156415.1"/>
    </source>
</evidence>
<comment type="subcellular location">
    <subcellularLocation>
        <location evidence="1">Cell membrane</location>
        <topology evidence="1">Single-pass membrane protein</topology>
    </subcellularLocation>
</comment>
<name>A0A840QD82_9PSEU</name>
<comment type="caution">
    <text evidence="8">The sequence shown here is derived from an EMBL/GenBank/DDBJ whole genome shotgun (WGS) entry which is preliminary data.</text>
</comment>
<evidence type="ECO:0000256" key="3">
    <source>
        <dbReference type="ARBA" id="ARBA00022692"/>
    </source>
</evidence>
<dbReference type="InterPro" id="IPR052027">
    <property type="entry name" value="PspC"/>
</dbReference>
<proteinExistence type="predicted"/>
<evidence type="ECO:0000259" key="7">
    <source>
        <dbReference type="Pfam" id="PF04024"/>
    </source>
</evidence>
<dbReference type="PANTHER" id="PTHR33885:SF3">
    <property type="entry name" value="PHAGE SHOCK PROTEIN C"/>
    <property type="match status" value="1"/>
</dbReference>
<dbReference type="Pfam" id="PF04024">
    <property type="entry name" value="PspC"/>
    <property type="match status" value="1"/>
</dbReference>
<organism evidence="8 9">
    <name type="scientific">Saccharopolyspora phatthalungensis</name>
    <dbReference type="NCBI Taxonomy" id="664693"/>
    <lineage>
        <taxon>Bacteria</taxon>
        <taxon>Bacillati</taxon>
        <taxon>Actinomycetota</taxon>
        <taxon>Actinomycetes</taxon>
        <taxon>Pseudonocardiales</taxon>
        <taxon>Pseudonocardiaceae</taxon>
        <taxon>Saccharopolyspora</taxon>
    </lineage>
</organism>
<feature type="domain" description="Phage shock protein PspC N-terminal" evidence="7">
    <location>
        <begin position="4"/>
        <end position="59"/>
    </location>
</feature>
<keyword evidence="3 6" id="KW-0812">Transmembrane</keyword>
<evidence type="ECO:0000313" key="9">
    <source>
        <dbReference type="Proteomes" id="UP000584374"/>
    </source>
</evidence>
<keyword evidence="9" id="KW-1185">Reference proteome</keyword>
<accession>A0A840QD82</accession>